<evidence type="ECO:0000313" key="4">
    <source>
        <dbReference type="EMBL" id="CAH1115535.1"/>
    </source>
</evidence>
<evidence type="ECO:0000256" key="3">
    <source>
        <dbReference type="RuleBase" id="RU000363"/>
    </source>
</evidence>
<organism evidence="4 5">
    <name type="scientific">Psylliodes chrysocephalus</name>
    <dbReference type="NCBI Taxonomy" id="3402493"/>
    <lineage>
        <taxon>Eukaryota</taxon>
        <taxon>Metazoa</taxon>
        <taxon>Ecdysozoa</taxon>
        <taxon>Arthropoda</taxon>
        <taxon>Hexapoda</taxon>
        <taxon>Insecta</taxon>
        <taxon>Pterygota</taxon>
        <taxon>Neoptera</taxon>
        <taxon>Endopterygota</taxon>
        <taxon>Coleoptera</taxon>
        <taxon>Polyphaga</taxon>
        <taxon>Cucujiformia</taxon>
        <taxon>Chrysomeloidea</taxon>
        <taxon>Chrysomelidae</taxon>
        <taxon>Galerucinae</taxon>
        <taxon>Alticini</taxon>
        <taxon>Psylliodes</taxon>
    </lineage>
</organism>
<dbReference type="OrthoDB" id="417891at2759"/>
<reference evidence="4" key="1">
    <citation type="submission" date="2022-01" db="EMBL/GenBank/DDBJ databases">
        <authorList>
            <person name="King R."/>
        </authorList>
    </citation>
    <scope>NUCLEOTIDE SEQUENCE</scope>
</reference>
<name>A0A9P0GGX6_9CUCU</name>
<protein>
    <recommendedName>
        <fullName evidence="6">15-hydroxyprostaglandin dehydrogenase [NAD(+)]-like</fullName>
    </recommendedName>
</protein>
<accession>A0A9P0GGX6</accession>
<dbReference type="GO" id="GO:0005737">
    <property type="term" value="C:cytoplasm"/>
    <property type="evidence" value="ECO:0007669"/>
    <property type="project" value="TreeGrafter"/>
</dbReference>
<keyword evidence="2" id="KW-0560">Oxidoreductase</keyword>
<keyword evidence="5" id="KW-1185">Reference proteome</keyword>
<evidence type="ECO:0000256" key="2">
    <source>
        <dbReference type="ARBA" id="ARBA00023002"/>
    </source>
</evidence>
<dbReference type="FunFam" id="3.40.50.720:FF:000149">
    <property type="entry name" value="15-hydroxyprostaglandin dehydrogenase [NAD(+)]"/>
    <property type="match status" value="1"/>
</dbReference>
<dbReference type="PRINTS" id="PR00080">
    <property type="entry name" value="SDRFAMILY"/>
</dbReference>
<evidence type="ECO:0000256" key="1">
    <source>
        <dbReference type="ARBA" id="ARBA00006484"/>
    </source>
</evidence>
<dbReference type="Gene3D" id="3.40.50.720">
    <property type="entry name" value="NAD(P)-binding Rossmann-like Domain"/>
    <property type="match status" value="1"/>
</dbReference>
<dbReference type="Pfam" id="PF00106">
    <property type="entry name" value="adh_short"/>
    <property type="match status" value="1"/>
</dbReference>
<dbReference type="PROSITE" id="PS00061">
    <property type="entry name" value="ADH_SHORT"/>
    <property type="match status" value="1"/>
</dbReference>
<dbReference type="PRINTS" id="PR00081">
    <property type="entry name" value="GDHRDH"/>
</dbReference>
<comment type="similarity">
    <text evidence="1 3">Belongs to the short-chain dehydrogenases/reductases (SDR) family.</text>
</comment>
<dbReference type="SUPFAM" id="SSF51735">
    <property type="entry name" value="NAD(P)-binding Rossmann-fold domains"/>
    <property type="match status" value="1"/>
</dbReference>
<dbReference type="PANTHER" id="PTHR44229:SF8">
    <property type="entry name" value="ALCOHOL DEHYDROGENASE-RELATED"/>
    <property type="match status" value="1"/>
</dbReference>
<dbReference type="GO" id="GO:0016616">
    <property type="term" value="F:oxidoreductase activity, acting on the CH-OH group of donors, NAD or NADP as acceptor"/>
    <property type="evidence" value="ECO:0007669"/>
    <property type="project" value="TreeGrafter"/>
</dbReference>
<proteinExistence type="inferred from homology"/>
<dbReference type="EMBL" id="OV651821">
    <property type="protein sequence ID" value="CAH1115535.1"/>
    <property type="molecule type" value="Genomic_DNA"/>
</dbReference>
<dbReference type="InterPro" id="IPR036291">
    <property type="entry name" value="NAD(P)-bd_dom_sf"/>
</dbReference>
<dbReference type="InterPro" id="IPR020904">
    <property type="entry name" value="Sc_DH/Rdtase_CS"/>
</dbReference>
<dbReference type="InterPro" id="IPR002347">
    <property type="entry name" value="SDR_fam"/>
</dbReference>
<evidence type="ECO:0008006" key="6">
    <source>
        <dbReference type="Google" id="ProtNLM"/>
    </source>
</evidence>
<gene>
    <name evidence="4" type="ORF">PSYICH_LOCUS15157</name>
</gene>
<dbReference type="AlphaFoldDB" id="A0A9P0GGX6"/>
<dbReference type="Proteomes" id="UP001153636">
    <property type="component" value="Chromosome 9"/>
</dbReference>
<dbReference type="PANTHER" id="PTHR44229">
    <property type="entry name" value="15-HYDROXYPROSTAGLANDIN DEHYDROGENASE [NAD(+)]"/>
    <property type="match status" value="1"/>
</dbReference>
<sequence length="266" mass="29361">MVFEINEKVALITGGANGIGLNFAKALLSKGLKGVTLADVNENAGIEAEEELNKTYGKDKAFFVKTDVVNYKEFEAAFKATVEKFSHIDILINNAGIGADGIWRKEVEVNVVGTINGMILGMDNYLNKYKISDEGVIINTSSTCGLEGYAQWPVYSATKFAITGMVQAWGSPAHYERTRVRVLEICPSATETDMLGVGQKFLSPEYEKTMKYIAHEIGNLQTSEHVAAEMIKVLQNANNGTIWVIENGEPSYEYVLPKRQTFKNKN</sequence>
<evidence type="ECO:0000313" key="5">
    <source>
        <dbReference type="Proteomes" id="UP001153636"/>
    </source>
</evidence>